<evidence type="ECO:0000256" key="2">
    <source>
        <dbReference type="SAM" id="MobiDB-lite"/>
    </source>
</evidence>
<accession>A0A2P6TW70</accession>
<feature type="transmembrane region" description="Helical" evidence="3">
    <location>
        <begin position="559"/>
        <end position="577"/>
    </location>
</feature>
<sequence>MGKFLGTSDPRLLLLISFGERVLAANPLHLFGAEGFSRLDVLYDMAAGDVYLAGSVRNASEACIITVEVPAGATTDLAGRPNAAASLQMVYQPESNSSVALGKAFQWMTSASGGTYVAGVLAASMLNPGAAFPTGNNLGAMVGRVQAAFLFGTLSLPQMPDSYRAGSSQLSWIAMDYSIPGAGTPPPDPTAQQQQEALNRLQSAQPTLTLLASEPTLTVSAPQPTITTTAAQPAPALAATTQPQTATAPAAQPASTIAASTKPSTTITIATASQATTQPTSPSIETVSTTQPKASTAQPYPKPPPPPPPSPHPPPPPPPPSPHPPPPPPPPSSACEGKQNFESCDGQCGTCAVGDCVCMLGLCQCLGVGACITVGQVQCGICGTCSEGDCREYDGHTGHNHLHWLCLSDLDCNPGKPHCYIGNCTLPILGVCVHTVPGRRLLQDAPSPPAPNTSAMAALDASGATVYVVVTQADPAVNATGAAPMTDQTAQEVPQVVEQLNAAFYLGETGELQDLWNTLFWIALALACCLALHATVRGLLIWRRRRVPQFFEWPRPELWLLWCFLPILAAQGAKFLTSSGGGAVVAGVFFGVLIPLAFIAASIHLTLRHVASGASTHQAYYVLVPEAVKARRHQRLMRQASLHHSQTSPVSWRARLWASLPGRGGRGVAPWQGLDVPGSPTTAGGLQRSSLEVDLAPEGREEETVQHEEPGIPTRDDSAHGGCQGDPTLQQLAEHVQRETGAAGSDGARGQGEGEGGGRAAQPQRRVSRAVAIEHQRRQLEKLAAMRRQEQEQQEQEREQCQEREESRQEEAEQPQQAQQAERGAAHPAFGQPKQERWPQRLHRWLLHGFITPVFGYDPAQHGEWVPPQGYDASFVARWGVLFETARGPEVQYRPGTFEVDPVTGRVDRGELVPVAQTRLARMREATHTLGVSIQLLKLVLFAQLAAVLSSVGSGTSSKSAALWQIIPLLLLTVFYSVYVRLFVPLAGLPDLVGEILNCACDLGTCICGLMVACLPVTRYNELNRLGYAMLAFQVAGFICNMLPTSLDMLGRASHWAWRRLRGPTPADKFAAAVYASMAQDQHIAARKFADRWLVKVHRRGLNSRPLHHHEKEPQLLPFKLSRFGSSKSKSSEMDLVDARQQVDIERLINACHELQDRVEGMEAQLNQQEERSRDRAVALRAILRDDKLMDQFLSQHEDGQLELKRDEAQEPWDSYRNSFTLLMSKGYLRAVEALRNRLMASEWELGLRPIALQMGVSQFEEYCAENRIDISFETLSELYDDPTDLRPVVDPHLRMKARAIITQVEAQRRGEAWVACTQEAQRLAAQFSEAEFISKIIPDPIEHGVVDALRKVVAPVTKALGG</sequence>
<keyword evidence="3" id="KW-1133">Transmembrane helix</keyword>
<evidence type="ECO:0000256" key="3">
    <source>
        <dbReference type="SAM" id="Phobius"/>
    </source>
</evidence>
<keyword evidence="3" id="KW-0472">Membrane</keyword>
<feature type="transmembrane region" description="Helical" evidence="3">
    <location>
        <begin position="929"/>
        <end position="950"/>
    </location>
</feature>
<name>A0A2P6TW70_CHLSO</name>
<feature type="coiled-coil region" evidence="1">
    <location>
        <begin position="1145"/>
        <end position="1172"/>
    </location>
</feature>
<keyword evidence="3" id="KW-0812">Transmembrane</keyword>
<evidence type="ECO:0000313" key="5">
    <source>
        <dbReference type="Proteomes" id="UP000239899"/>
    </source>
</evidence>
<feature type="compositionally biased region" description="Pro residues" evidence="2">
    <location>
        <begin position="300"/>
        <end position="332"/>
    </location>
</feature>
<feature type="transmembrane region" description="Helical" evidence="3">
    <location>
        <begin position="996"/>
        <end position="1020"/>
    </location>
</feature>
<dbReference type="PANTHER" id="PTHR34677:SF3">
    <property type="entry name" value="BACTERIAL IG-LIKE DOMAIN-CONTAINING PROTEIN"/>
    <property type="match status" value="1"/>
</dbReference>
<organism evidence="4 5">
    <name type="scientific">Chlorella sorokiniana</name>
    <name type="common">Freshwater green alga</name>
    <dbReference type="NCBI Taxonomy" id="3076"/>
    <lineage>
        <taxon>Eukaryota</taxon>
        <taxon>Viridiplantae</taxon>
        <taxon>Chlorophyta</taxon>
        <taxon>core chlorophytes</taxon>
        <taxon>Trebouxiophyceae</taxon>
        <taxon>Chlorellales</taxon>
        <taxon>Chlorellaceae</taxon>
        <taxon>Chlorella clade</taxon>
        <taxon>Chlorella</taxon>
    </lineage>
</organism>
<feature type="compositionally biased region" description="Low complexity" evidence="2">
    <location>
        <begin position="232"/>
        <end position="284"/>
    </location>
</feature>
<feature type="compositionally biased region" description="Polar residues" evidence="2">
    <location>
        <begin position="679"/>
        <end position="690"/>
    </location>
</feature>
<feature type="region of interest" description="Disordered" evidence="2">
    <location>
        <begin position="232"/>
        <end position="336"/>
    </location>
</feature>
<feature type="transmembrane region" description="Helical" evidence="3">
    <location>
        <begin position="519"/>
        <end position="539"/>
    </location>
</feature>
<feature type="compositionally biased region" description="Low complexity" evidence="2">
    <location>
        <begin position="814"/>
        <end position="823"/>
    </location>
</feature>
<gene>
    <name evidence="4" type="ORF">C2E21_3288</name>
</gene>
<keyword evidence="5" id="KW-1185">Reference proteome</keyword>
<feature type="compositionally biased region" description="Basic and acidic residues" evidence="2">
    <location>
        <begin position="697"/>
        <end position="719"/>
    </location>
</feature>
<dbReference type="PANTHER" id="PTHR34677">
    <property type="match status" value="1"/>
</dbReference>
<feature type="region of interest" description="Disordered" evidence="2">
    <location>
        <begin position="668"/>
        <end position="767"/>
    </location>
</feature>
<reference evidence="4 5" key="1">
    <citation type="journal article" date="2018" name="Plant J.">
        <title>Genome sequences of Chlorella sorokiniana UTEX 1602 and Micractinium conductrix SAG 241.80: implications to maltose excretion by a green alga.</title>
        <authorList>
            <person name="Arriola M.B."/>
            <person name="Velmurugan N."/>
            <person name="Zhang Y."/>
            <person name="Plunkett M.H."/>
            <person name="Hondzo H."/>
            <person name="Barney B.M."/>
        </authorList>
    </citation>
    <scope>NUCLEOTIDE SEQUENCE [LARGE SCALE GENOMIC DNA]</scope>
    <source>
        <strain evidence="5">UTEX 1602</strain>
    </source>
</reference>
<feature type="compositionally biased region" description="Basic and acidic residues" evidence="2">
    <location>
        <begin position="787"/>
        <end position="811"/>
    </location>
</feature>
<keyword evidence="1" id="KW-0175">Coiled coil</keyword>
<feature type="region of interest" description="Disordered" evidence="2">
    <location>
        <begin position="785"/>
        <end position="837"/>
    </location>
</feature>
<dbReference type="OrthoDB" id="546719at2759"/>
<feature type="compositionally biased region" description="Gly residues" evidence="2">
    <location>
        <begin position="747"/>
        <end position="759"/>
    </location>
</feature>
<proteinExistence type="predicted"/>
<evidence type="ECO:0000256" key="1">
    <source>
        <dbReference type="SAM" id="Coils"/>
    </source>
</evidence>
<evidence type="ECO:0000313" key="4">
    <source>
        <dbReference type="EMBL" id="PRW58310.1"/>
    </source>
</evidence>
<feature type="transmembrane region" description="Helical" evidence="3">
    <location>
        <begin position="583"/>
        <end position="607"/>
    </location>
</feature>
<protein>
    <submittedName>
        <fullName evidence="4">Uncharacterized protein</fullName>
    </submittedName>
</protein>
<comment type="caution">
    <text evidence="4">The sequence shown here is derived from an EMBL/GenBank/DDBJ whole genome shotgun (WGS) entry which is preliminary data.</text>
</comment>
<dbReference type="EMBL" id="LHPG02000005">
    <property type="protein sequence ID" value="PRW58310.1"/>
    <property type="molecule type" value="Genomic_DNA"/>
</dbReference>
<feature type="transmembrane region" description="Helical" evidence="3">
    <location>
        <begin position="962"/>
        <end position="984"/>
    </location>
</feature>
<dbReference type="SUPFAM" id="SSF101447">
    <property type="entry name" value="Formin homology 2 domain (FH2 domain)"/>
    <property type="match status" value="1"/>
</dbReference>
<feature type="compositionally biased region" description="Polar residues" evidence="2">
    <location>
        <begin position="285"/>
        <end position="298"/>
    </location>
</feature>
<dbReference type="Proteomes" id="UP000239899">
    <property type="component" value="Unassembled WGS sequence"/>
</dbReference>